<proteinExistence type="predicted"/>
<evidence type="ECO:0000313" key="2">
    <source>
        <dbReference type="EMBL" id="RMV69959.1"/>
    </source>
</evidence>
<dbReference type="EMBL" id="RBUY01000195">
    <property type="protein sequence ID" value="RMV69959.1"/>
    <property type="molecule type" value="Genomic_DNA"/>
</dbReference>
<sequence>MSPKALSQSPKALKVLSKKTEHLREHLAERLALCNHSKRLILSLALRRHWGYRLLVAANSATDLGGSNGKRRNSAPITFAGAFFVPATMCYGGLCGSTFVCAGLRLPRSANPVQLATLLCLAAERGGSSEVNGAIPDDYPHSVQNPRNSPSPHGPERPPRKLVPIRSLETLQPPHEPGPCTGSSRRCAVKTNTTLTLGRIQYRTLAEISKEAGCCLAIGTKEELAGNWGMFNPFAQAVYPDASVNEVYLQERVVILVAEKIDAGAMRSVQRPEIDWSQLEDDEIHKFVVMHEIGHYRDNYSGFDTFGVTDPELRADCQRVIGAVNEILADRYAWNAIRPGEPVPLCETGKRLQDSMTESMALLDKYMPRIRRAPRTLPCGQYSYVPQAMLMTDSKVAYVGTKVSPELVDRARDRRRIYRRDTRVRG</sequence>
<evidence type="ECO:0000256" key="1">
    <source>
        <dbReference type="SAM" id="MobiDB-lite"/>
    </source>
</evidence>
<accession>A0A3M6ENN8</accession>
<gene>
    <name evidence="2" type="ORF">ALP05_02331</name>
</gene>
<reference evidence="2 3" key="1">
    <citation type="submission" date="2018-08" db="EMBL/GenBank/DDBJ databases">
        <title>Recombination of ecologically and evolutionarily significant loci maintains genetic cohesion in the Pseudomonas syringae species complex.</title>
        <authorList>
            <person name="Dillon M."/>
            <person name="Thakur S."/>
            <person name="Almeida R.N.D."/>
            <person name="Weir B.S."/>
            <person name="Guttman D.S."/>
        </authorList>
    </citation>
    <scope>NUCLEOTIDE SEQUENCE [LARGE SCALE GENOMIC DNA]</scope>
    <source>
        <strain evidence="2 3">ICMP 7496</strain>
    </source>
</reference>
<dbReference type="AlphaFoldDB" id="A0A3M6ENN8"/>
<name>A0A3M6ENN8_9PSED</name>
<feature type="compositionally biased region" description="Polar residues" evidence="1">
    <location>
        <begin position="142"/>
        <end position="151"/>
    </location>
</feature>
<evidence type="ECO:0000313" key="3">
    <source>
        <dbReference type="Proteomes" id="UP000269872"/>
    </source>
</evidence>
<comment type="caution">
    <text evidence="2">The sequence shown here is derived from an EMBL/GenBank/DDBJ whole genome shotgun (WGS) entry which is preliminary data.</text>
</comment>
<organism evidence="2 3">
    <name type="scientific">Pseudomonas caricapapayae</name>
    <dbReference type="NCBI Taxonomy" id="46678"/>
    <lineage>
        <taxon>Bacteria</taxon>
        <taxon>Pseudomonadati</taxon>
        <taxon>Pseudomonadota</taxon>
        <taxon>Gammaproteobacteria</taxon>
        <taxon>Pseudomonadales</taxon>
        <taxon>Pseudomonadaceae</taxon>
        <taxon>Pseudomonas</taxon>
    </lineage>
</organism>
<protein>
    <submittedName>
        <fullName evidence="2">Uncharacterized protein</fullName>
    </submittedName>
</protein>
<dbReference type="Proteomes" id="UP000269872">
    <property type="component" value="Unassembled WGS sequence"/>
</dbReference>
<feature type="region of interest" description="Disordered" evidence="1">
    <location>
        <begin position="131"/>
        <end position="161"/>
    </location>
</feature>